<evidence type="ECO:0000313" key="1">
    <source>
        <dbReference type="EMBL" id="JAG28214.1"/>
    </source>
</evidence>
<reference evidence="1" key="2">
    <citation type="submission" date="2014-07" db="EMBL/GenBank/DDBJ databases">
        <authorList>
            <person name="Hull J."/>
        </authorList>
    </citation>
    <scope>NUCLEOTIDE SEQUENCE</scope>
</reference>
<accession>A0A0A9Y7Q4</accession>
<dbReference type="AlphaFoldDB" id="A0A0A9Y7Q4"/>
<proteinExistence type="predicted"/>
<sequence>VCTSAASAETVDTRQRCAVRYPLLSTKCVAELADAPTSRLCVGEVCGVPPHRCVEVCQGDLGSVDGGYDAGNEWRRCAHSARRGVVQSTHVDTTTQFPVARYTESTAAIVAGCEVRSTNHGRQKLQAAGVVGVVAAHGKTAQCIAG</sequence>
<dbReference type="EMBL" id="GBHO01015390">
    <property type="protein sequence ID" value="JAG28214.1"/>
    <property type="molecule type" value="Transcribed_RNA"/>
</dbReference>
<name>A0A0A9Y7Q4_LYGHE</name>
<reference evidence="1" key="1">
    <citation type="journal article" date="2014" name="PLoS ONE">
        <title>Transcriptome-Based Identification of ABC Transporters in the Western Tarnished Plant Bug Lygus hesperus.</title>
        <authorList>
            <person name="Hull J.J."/>
            <person name="Chaney K."/>
            <person name="Geib S.M."/>
            <person name="Fabrick J.A."/>
            <person name="Brent C.S."/>
            <person name="Walsh D."/>
            <person name="Lavine L.C."/>
        </authorList>
    </citation>
    <scope>NUCLEOTIDE SEQUENCE</scope>
</reference>
<protein>
    <submittedName>
        <fullName evidence="1">Elongation factor 4</fullName>
    </submittedName>
</protein>
<organism evidence="1">
    <name type="scientific">Lygus hesperus</name>
    <name type="common">Western plant bug</name>
    <dbReference type="NCBI Taxonomy" id="30085"/>
    <lineage>
        <taxon>Eukaryota</taxon>
        <taxon>Metazoa</taxon>
        <taxon>Ecdysozoa</taxon>
        <taxon>Arthropoda</taxon>
        <taxon>Hexapoda</taxon>
        <taxon>Insecta</taxon>
        <taxon>Pterygota</taxon>
        <taxon>Neoptera</taxon>
        <taxon>Paraneoptera</taxon>
        <taxon>Hemiptera</taxon>
        <taxon>Heteroptera</taxon>
        <taxon>Panheteroptera</taxon>
        <taxon>Cimicomorpha</taxon>
        <taxon>Miridae</taxon>
        <taxon>Mirini</taxon>
        <taxon>Lygus</taxon>
    </lineage>
</organism>
<dbReference type="GO" id="GO:0003746">
    <property type="term" value="F:translation elongation factor activity"/>
    <property type="evidence" value="ECO:0007669"/>
    <property type="project" value="UniProtKB-KW"/>
</dbReference>
<keyword evidence="1" id="KW-0251">Elongation factor</keyword>
<feature type="non-terminal residue" evidence="1">
    <location>
        <position position="1"/>
    </location>
</feature>
<keyword evidence="1" id="KW-0648">Protein biosynthesis</keyword>
<gene>
    <name evidence="1" type="primary">lepA_3</name>
    <name evidence="1" type="ORF">CM83_103054</name>
</gene>